<keyword evidence="1" id="KW-1133">Transmembrane helix</keyword>
<organism evidence="2">
    <name type="scientific">marine sediment metagenome</name>
    <dbReference type="NCBI Taxonomy" id="412755"/>
    <lineage>
        <taxon>unclassified sequences</taxon>
        <taxon>metagenomes</taxon>
        <taxon>ecological metagenomes</taxon>
    </lineage>
</organism>
<name>A0A0F9GT01_9ZZZZ</name>
<feature type="transmembrane region" description="Helical" evidence="1">
    <location>
        <begin position="12"/>
        <end position="33"/>
    </location>
</feature>
<dbReference type="EMBL" id="LAZR01017059">
    <property type="protein sequence ID" value="KKM01950.1"/>
    <property type="molecule type" value="Genomic_DNA"/>
</dbReference>
<keyword evidence="1" id="KW-0472">Membrane</keyword>
<reference evidence="2" key="1">
    <citation type="journal article" date="2015" name="Nature">
        <title>Complex archaea that bridge the gap between prokaryotes and eukaryotes.</title>
        <authorList>
            <person name="Spang A."/>
            <person name="Saw J.H."/>
            <person name="Jorgensen S.L."/>
            <person name="Zaremba-Niedzwiedzka K."/>
            <person name="Martijn J."/>
            <person name="Lind A.E."/>
            <person name="van Eijk R."/>
            <person name="Schleper C."/>
            <person name="Guy L."/>
            <person name="Ettema T.J."/>
        </authorList>
    </citation>
    <scope>NUCLEOTIDE SEQUENCE</scope>
</reference>
<keyword evidence="1" id="KW-0812">Transmembrane</keyword>
<gene>
    <name evidence="2" type="ORF">LCGC14_1789320</name>
</gene>
<proteinExistence type="predicted"/>
<sequence>MTHPHPTRLNWALLGALATVVVVNVVLLILKVVT</sequence>
<dbReference type="AlphaFoldDB" id="A0A0F9GT01"/>
<protein>
    <submittedName>
        <fullName evidence="2">Uncharacterized protein</fullName>
    </submittedName>
</protein>
<accession>A0A0F9GT01</accession>
<evidence type="ECO:0000313" key="2">
    <source>
        <dbReference type="EMBL" id="KKM01950.1"/>
    </source>
</evidence>
<comment type="caution">
    <text evidence="2">The sequence shown here is derived from an EMBL/GenBank/DDBJ whole genome shotgun (WGS) entry which is preliminary data.</text>
</comment>
<evidence type="ECO:0000256" key="1">
    <source>
        <dbReference type="SAM" id="Phobius"/>
    </source>
</evidence>